<keyword evidence="3" id="KW-1185">Reference proteome</keyword>
<name>A0ABR1PTL4_9PEZI</name>
<reference evidence="2 3" key="1">
    <citation type="submission" date="2023-01" db="EMBL/GenBank/DDBJ databases">
        <title>Analysis of 21 Apiospora genomes using comparative genomics revels a genus with tremendous synthesis potential of carbohydrate active enzymes and secondary metabolites.</title>
        <authorList>
            <person name="Sorensen T."/>
        </authorList>
    </citation>
    <scope>NUCLEOTIDE SEQUENCE [LARGE SCALE GENOMIC DNA]</scope>
    <source>
        <strain evidence="2 3">CBS 24483</strain>
    </source>
</reference>
<gene>
    <name evidence="2" type="ORF">PG986_014541</name>
</gene>
<dbReference type="EMBL" id="JAQQWE010000010">
    <property type="protein sequence ID" value="KAK7937673.1"/>
    <property type="molecule type" value="Genomic_DNA"/>
</dbReference>
<dbReference type="Proteomes" id="UP001391051">
    <property type="component" value="Unassembled WGS sequence"/>
</dbReference>
<protein>
    <submittedName>
        <fullName evidence="2">Uncharacterized protein</fullName>
    </submittedName>
</protein>
<feature type="region of interest" description="Disordered" evidence="1">
    <location>
        <begin position="74"/>
        <end position="98"/>
    </location>
</feature>
<evidence type="ECO:0000313" key="2">
    <source>
        <dbReference type="EMBL" id="KAK7937673.1"/>
    </source>
</evidence>
<dbReference type="RefSeq" id="XP_066693001.1">
    <property type="nucleotide sequence ID" value="XM_066850763.1"/>
</dbReference>
<evidence type="ECO:0000256" key="1">
    <source>
        <dbReference type="SAM" id="MobiDB-lite"/>
    </source>
</evidence>
<organism evidence="2 3">
    <name type="scientific">Apiospora aurea</name>
    <dbReference type="NCBI Taxonomy" id="335848"/>
    <lineage>
        <taxon>Eukaryota</taxon>
        <taxon>Fungi</taxon>
        <taxon>Dikarya</taxon>
        <taxon>Ascomycota</taxon>
        <taxon>Pezizomycotina</taxon>
        <taxon>Sordariomycetes</taxon>
        <taxon>Xylariomycetidae</taxon>
        <taxon>Amphisphaeriales</taxon>
        <taxon>Apiosporaceae</taxon>
        <taxon>Apiospora</taxon>
    </lineage>
</organism>
<dbReference type="GeneID" id="92083825"/>
<comment type="caution">
    <text evidence="2">The sequence shown here is derived from an EMBL/GenBank/DDBJ whole genome shotgun (WGS) entry which is preliminary data.</text>
</comment>
<proteinExistence type="predicted"/>
<evidence type="ECO:0000313" key="3">
    <source>
        <dbReference type="Proteomes" id="UP001391051"/>
    </source>
</evidence>
<sequence length="98" mass="10807">MRTPPAGVHARSQARWNQANFSAEAFMPDDTDYDGRGRLRIPNAIPSCSVDPASPKTYFSSTIVLNNKLRARGSERSGRIGHGIEDDVDISSHPEILR</sequence>
<accession>A0ABR1PTL4</accession>